<dbReference type="PANTHER" id="PTHR43280:SF2">
    <property type="entry name" value="HTH-TYPE TRANSCRIPTIONAL REGULATOR EXSA"/>
    <property type="match status" value="1"/>
</dbReference>
<dbReference type="InterPro" id="IPR018060">
    <property type="entry name" value="HTH_AraC"/>
</dbReference>
<evidence type="ECO:0000256" key="3">
    <source>
        <dbReference type="ARBA" id="ARBA00023163"/>
    </source>
</evidence>
<dbReference type="InterPro" id="IPR020449">
    <property type="entry name" value="Tscrpt_reg_AraC-type_HTH"/>
</dbReference>
<evidence type="ECO:0000259" key="4">
    <source>
        <dbReference type="PROSITE" id="PS01124"/>
    </source>
</evidence>
<reference evidence="6" key="1">
    <citation type="submission" date="2016-10" db="EMBL/GenBank/DDBJ databases">
        <authorList>
            <person name="Varghese N."/>
            <person name="Submissions S."/>
        </authorList>
    </citation>
    <scope>NUCLEOTIDE SEQUENCE [LARGE SCALE GENOMIC DNA]</scope>
    <source>
        <strain evidence="6">DSM 21650</strain>
    </source>
</reference>
<proteinExistence type="predicted"/>
<dbReference type="Pfam" id="PF12833">
    <property type="entry name" value="HTH_18"/>
    <property type="match status" value="1"/>
</dbReference>
<evidence type="ECO:0000313" key="6">
    <source>
        <dbReference type="Proteomes" id="UP000198625"/>
    </source>
</evidence>
<dbReference type="PRINTS" id="PR00032">
    <property type="entry name" value="HTHARAC"/>
</dbReference>
<dbReference type="RefSeq" id="WP_091730318.1">
    <property type="nucleotide sequence ID" value="NZ_FNQE01000019.1"/>
</dbReference>
<dbReference type="OrthoDB" id="324626at2"/>
<keyword evidence="3" id="KW-0804">Transcription</keyword>
<evidence type="ECO:0000313" key="5">
    <source>
        <dbReference type="EMBL" id="SDZ10999.1"/>
    </source>
</evidence>
<feature type="domain" description="HTH araC/xylS-type" evidence="4">
    <location>
        <begin position="187"/>
        <end position="285"/>
    </location>
</feature>
<dbReference type="PANTHER" id="PTHR43280">
    <property type="entry name" value="ARAC-FAMILY TRANSCRIPTIONAL REGULATOR"/>
    <property type="match status" value="1"/>
</dbReference>
<organism evidence="5 6">
    <name type="scientific">Proteiniborus ethanoligenes</name>
    <dbReference type="NCBI Taxonomy" id="415015"/>
    <lineage>
        <taxon>Bacteria</taxon>
        <taxon>Bacillati</taxon>
        <taxon>Bacillota</taxon>
        <taxon>Clostridia</taxon>
        <taxon>Eubacteriales</taxon>
        <taxon>Proteiniborus</taxon>
    </lineage>
</organism>
<sequence>MKSKFDAFIEKIPKNIHNNTRTFIGRNIAVFIPDKFVNDKKMILEDYHFVIFHSTPPSASIDSEKFQFKKGNLICMTPGTEITPGTINSPAPINYIAMNINRSFFEEISLGITGKEKAVFKRIDNVYSHKLLNFIEIFVEEIINYGDNCSIMLESIETQIATQILRDSCTESIIHKKAYKSDNDYIEQAIKFMQDYYSSNITISEICKAIYISPSHFQRIFKNHIGQTPYLYLIELRLNKSKEMLGNSHISIEEIARLCGFVSSGHFSTVFKREEGVSPSQYRKSII</sequence>
<dbReference type="PROSITE" id="PS01124">
    <property type="entry name" value="HTH_ARAC_FAMILY_2"/>
    <property type="match status" value="1"/>
</dbReference>
<name>A0A1H3QE53_9FIRM</name>
<dbReference type="Gene3D" id="1.10.10.60">
    <property type="entry name" value="Homeodomain-like"/>
    <property type="match status" value="2"/>
</dbReference>
<dbReference type="PROSITE" id="PS00041">
    <property type="entry name" value="HTH_ARAC_FAMILY_1"/>
    <property type="match status" value="1"/>
</dbReference>
<protein>
    <submittedName>
        <fullName evidence="5">Helix-turn-helix domain-containing protein</fullName>
    </submittedName>
</protein>
<dbReference type="SUPFAM" id="SSF46689">
    <property type="entry name" value="Homeodomain-like"/>
    <property type="match status" value="2"/>
</dbReference>
<dbReference type="GO" id="GO:0043565">
    <property type="term" value="F:sequence-specific DNA binding"/>
    <property type="evidence" value="ECO:0007669"/>
    <property type="project" value="InterPro"/>
</dbReference>
<evidence type="ECO:0000256" key="1">
    <source>
        <dbReference type="ARBA" id="ARBA00023015"/>
    </source>
</evidence>
<dbReference type="SMART" id="SM00342">
    <property type="entry name" value="HTH_ARAC"/>
    <property type="match status" value="1"/>
</dbReference>
<dbReference type="STRING" id="415015.SAMN05660462_01894"/>
<dbReference type="EMBL" id="FNQE01000019">
    <property type="protein sequence ID" value="SDZ10999.1"/>
    <property type="molecule type" value="Genomic_DNA"/>
</dbReference>
<dbReference type="AlphaFoldDB" id="A0A1H3QE53"/>
<keyword evidence="1" id="KW-0805">Transcription regulation</keyword>
<evidence type="ECO:0000256" key="2">
    <source>
        <dbReference type="ARBA" id="ARBA00023125"/>
    </source>
</evidence>
<dbReference type="InterPro" id="IPR009057">
    <property type="entry name" value="Homeodomain-like_sf"/>
</dbReference>
<dbReference type="GO" id="GO:0003700">
    <property type="term" value="F:DNA-binding transcription factor activity"/>
    <property type="evidence" value="ECO:0007669"/>
    <property type="project" value="InterPro"/>
</dbReference>
<dbReference type="Proteomes" id="UP000198625">
    <property type="component" value="Unassembled WGS sequence"/>
</dbReference>
<dbReference type="InterPro" id="IPR018062">
    <property type="entry name" value="HTH_AraC-typ_CS"/>
</dbReference>
<keyword evidence="6" id="KW-1185">Reference proteome</keyword>
<accession>A0A1H3QE53</accession>
<keyword evidence="2" id="KW-0238">DNA-binding</keyword>
<gene>
    <name evidence="5" type="ORF">SAMN05660462_01894</name>
</gene>